<proteinExistence type="predicted"/>
<dbReference type="Pfam" id="PF11186">
    <property type="entry name" value="DUF2972"/>
    <property type="match status" value="1"/>
</dbReference>
<name>A0A3D8J968_9HELI</name>
<keyword evidence="1" id="KW-0472">Membrane</keyword>
<comment type="caution">
    <text evidence="2">The sequence shown here is derived from an EMBL/GenBank/DDBJ whole genome shotgun (WGS) entry which is preliminary data.</text>
</comment>
<dbReference type="AlphaFoldDB" id="A0A3D8J968"/>
<gene>
    <name evidence="2" type="ORF">CQA66_01765</name>
</gene>
<keyword evidence="3" id="KW-1185">Reference proteome</keyword>
<dbReference type="Proteomes" id="UP000256424">
    <property type="component" value="Unassembled WGS sequence"/>
</dbReference>
<evidence type="ECO:0000313" key="3">
    <source>
        <dbReference type="Proteomes" id="UP000256424"/>
    </source>
</evidence>
<evidence type="ECO:0008006" key="4">
    <source>
        <dbReference type="Google" id="ProtNLM"/>
    </source>
</evidence>
<accession>A0A3D8J968</accession>
<organism evidence="2 3">
    <name type="scientific">Helicobacter aurati</name>
    <dbReference type="NCBI Taxonomy" id="137778"/>
    <lineage>
        <taxon>Bacteria</taxon>
        <taxon>Pseudomonadati</taxon>
        <taxon>Campylobacterota</taxon>
        <taxon>Epsilonproteobacteria</taxon>
        <taxon>Campylobacterales</taxon>
        <taxon>Helicobacteraceae</taxon>
        <taxon>Helicobacter</taxon>
    </lineage>
</organism>
<dbReference type="InterPro" id="IPR027417">
    <property type="entry name" value="P-loop_NTPase"/>
</dbReference>
<keyword evidence="1" id="KW-1133">Transmembrane helix</keyword>
<protein>
    <recommendedName>
        <fullName evidence="4">DUF2972 domain-containing protein</fullName>
    </recommendedName>
</protein>
<dbReference type="EMBL" id="NXLW01000002">
    <property type="protein sequence ID" value="RDU73414.1"/>
    <property type="molecule type" value="Genomic_DNA"/>
</dbReference>
<evidence type="ECO:0000256" key="1">
    <source>
        <dbReference type="SAM" id="Phobius"/>
    </source>
</evidence>
<dbReference type="InterPro" id="IPR021353">
    <property type="entry name" value="DUF2972"/>
</dbReference>
<evidence type="ECO:0000313" key="2">
    <source>
        <dbReference type="EMBL" id="RDU73414.1"/>
    </source>
</evidence>
<dbReference type="Gene3D" id="3.40.50.300">
    <property type="entry name" value="P-loop containing nucleotide triphosphate hydrolases"/>
    <property type="match status" value="1"/>
</dbReference>
<keyword evidence="1" id="KW-0812">Transmembrane</keyword>
<reference evidence="2 3" key="1">
    <citation type="submission" date="2018-04" db="EMBL/GenBank/DDBJ databases">
        <title>Novel Campyloabacter and Helicobacter Species and Strains.</title>
        <authorList>
            <person name="Mannion A.J."/>
            <person name="Shen Z."/>
            <person name="Fox J.G."/>
        </authorList>
    </citation>
    <scope>NUCLEOTIDE SEQUENCE [LARGE SCALE GENOMIC DNA]</scope>
    <source>
        <strain evidence="2 3">MIT 97-5075</strain>
    </source>
</reference>
<dbReference type="SUPFAM" id="SSF52540">
    <property type="entry name" value="P-loop containing nucleoside triphosphate hydrolases"/>
    <property type="match status" value="1"/>
</dbReference>
<sequence length="492" mass="58207">MKNKRQSLYAKGLQIFCYHSLFYCLRIAMSRKSSQTLRIVREQGLLQAIVYKLEKKGLIAAYKNEGILGLLNILINRNKHWYYSLSNPQWRENLWVKPFWTQFYKLPQNYSYINLGSHGVGYAAWLEMCRICNLAPMDLSVYHRIDFARYYREVSKQQQGKVFGITLDKSYQDSLRIKILSKLHKKVPVFCLVRDPISVIKSHANAFFLPYLRYGGGGTTDVLPYSALEIERIKERCVTDCFLFLLKLHSSWTKTRSHFCYTSSVEQVRNATQEVYYIDMQEIMTSQSSHCVFQKICEILQVPPPQDASAFDISFSKESFLYYGFPYWHTFQELDIPIIYVCGKGVQDFLEIGRVRIVDSRARKDLLCDSESSQTTRDYIMKFGIAKRYQSRLQNILSNQELIQKIHNTAQEYHNCLQVRERLCDTHKVNEKYILVFLRQNTTWMQKLYQVLQYEVSGVKLMRPDIVATWKWYLEFEILYKQMETLSVQERQ</sequence>
<feature type="transmembrane region" description="Helical" evidence="1">
    <location>
        <begin position="12"/>
        <end position="29"/>
    </location>
</feature>